<evidence type="ECO:0000259" key="5">
    <source>
        <dbReference type="Pfam" id="PF16350"/>
    </source>
</evidence>
<feature type="transmembrane region" description="Helical" evidence="2">
    <location>
        <begin position="12"/>
        <end position="32"/>
    </location>
</feature>
<reference evidence="6 7" key="1">
    <citation type="journal article" date="2018" name="Microbiome">
        <title>Fine metagenomic profile of the Mediterranean stratified and mixed water columns revealed by assembly and recruitment.</title>
        <authorList>
            <person name="Haro-Moreno J.M."/>
            <person name="Lopez-Perez M."/>
            <person name="De La Torre J.R."/>
            <person name="Picazo A."/>
            <person name="Camacho A."/>
            <person name="Rodriguez-Valera F."/>
        </authorList>
    </citation>
    <scope>NUCLEOTIDE SEQUENCE [LARGE SCALE GENOMIC DNA]</scope>
    <source>
        <strain evidence="6">MED-G78</strain>
    </source>
</reference>
<keyword evidence="1" id="KW-0560">Oxidoreductase</keyword>
<name>A0A368C293_9GAMM</name>
<dbReference type="Pfam" id="PF16350">
    <property type="entry name" value="FAO_M"/>
    <property type="match status" value="1"/>
</dbReference>
<dbReference type="InterPro" id="IPR006222">
    <property type="entry name" value="GCVT_N"/>
</dbReference>
<keyword evidence="2" id="KW-0812">Transmembrane</keyword>
<evidence type="ECO:0000256" key="1">
    <source>
        <dbReference type="ARBA" id="ARBA00023002"/>
    </source>
</evidence>
<dbReference type="Gene3D" id="3.30.9.10">
    <property type="entry name" value="D-Amino Acid Oxidase, subunit A, domain 2"/>
    <property type="match status" value="1"/>
</dbReference>
<dbReference type="Pfam" id="PF01266">
    <property type="entry name" value="DAO"/>
    <property type="match status" value="1"/>
</dbReference>
<dbReference type="InterPro" id="IPR027266">
    <property type="entry name" value="TrmE/GcvT-like"/>
</dbReference>
<proteinExistence type="predicted"/>
<feature type="domain" description="FAD dependent oxidoreductase central" evidence="5">
    <location>
        <begin position="388"/>
        <end position="441"/>
    </location>
</feature>
<dbReference type="Proteomes" id="UP000252915">
    <property type="component" value="Unassembled WGS sequence"/>
</dbReference>
<dbReference type="InterPro" id="IPR036188">
    <property type="entry name" value="FAD/NAD-bd_sf"/>
</dbReference>
<keyword evidence="2" id="KW-1133">Transmembrane helix</keyword>
<evidence type="ECO:0000313" key="7">
    <source>
        <dbReference type="Proteomes" id="UP000252915"/>
    </source>
</evidence>
<comment type="caution">
    <text evidence="6">The sequence shown here is derived from an EMBL/GenBank/DDBJ whole genome shotgun (WGS) entry which is preliminary data.</text>
</comment>
<dbReference type="PANTHER" id="PTHR43757">
    <property type="entry name" value="AMINOMETHYLTRANSFERASE"/>
    <property type="match status" value="1"/>
</dbReference>
<evidence type="ECO:0000313" key="6">
    <source>
        <dbReference type="EMBL" id="RCL43700.1"/>
    </source>
</evidence>
<dbReference type="SUPFAM" id="SSF51905">
    <property type="entry name" value="FAD/NAD(P)-binding domain"/>
    <property type="match status" value="1"/>
</dbReference>
<feature type="domain" description="FAD dependent oxidoreductase" evidence="3">
    <location>
        <begin position="15"/>
        <end position="384"/>
    </location>
</feature>
<dbReference type="Pfam" id="PF01571">
    <property type="entry name" value="GCV_T"/>
    <property type="match status" value="1"/>
</dbReference>
<dbReference type="Gene3D" id="3.30.1360.120">
    <property type="entry name" value="Probable tRNA modification gtpase trme, domain 1"/>
    <property type="match status" value="1"/>
</dbReference>
<dbReference type="Gene3D" id="3.50.50.60">
    <property type="entry name" value="FAD/NAD(P)-binding domain"/>
    <property type="match status" value="1"/>
</dbReference>
<gene>
    <name evidence="6" type="ORF">DBW92_03860</name>
</gene>
<dbReference type="SUPFAM" id="SSF103025">
    <property type="entry name" value="Folate-binding domain"/>
    <property type="match status" value="1"/>
</dbReference>
<organism evidence="6 7">
    <name type="scientific">SAR86 cluster bacterium</name>
    <dbReference type="NCBI Taxonomy" id="2030880"/>
    <lineage>
        <taxon>Bacteria</taxon>
        <taxon>Pseudomonadati</taxon>
        <taxon>Pseudomonadota</taxon>
        <taxon>Gammaproteobacteria</taxon>
        <taxon>SAR86 cluster</taxon>
    </lineage>
</organism>
<dbReference type="EMBL" id="QOPI01000023">
    <property type="protein sequence ID" value="RCL43700.1"/>
    <property type="molecule type" value="Genomic_DNA"/>
</dbReference>
<dbReference type="AlphaFoldDB" id="A0A368C293"/>
<evidence type="ECO:0000259" key="3">
    <source>
        <dbReference type="Pfam" id="PF01266"/>
    </source>
</evidence>
<dbReference type="PANTHER" id="PTHR43757:SF2">
    <property type="entry name" value="AMINOMETHYLTRANSFERASE, MITOCHONDRIAL"/>
    <property type="match status" value="1"/>
</dbReference>
<sequence length="868" mass="96290">MTDNTTSKFPKEAEVVIVGVGGIVGSMLAYWLTELGQKNIVGLEKSTIIPSDIASTAHASDFVYNTTHDKLGCWTTDFSRKFYEDNGFFLKKGGLEICRKGDDARWEELKRKVESGKAFGTNVRLISAAEAKEKFPLLDEDSICGAMWDPDAGLVTPRSQDVVNFAVEHAKEKGALRTFTDTPAKGFEIENGRVVGVKTDKGTIKANKVVIASGIWGPLMGDMAGVPVPLMPVEHPLLFFGPLPEIQGTDELLVYPLLRDQGNSAYVRDTGRLHGGMLEWGYYEDKEPRMVDPDDIGNPDKTMTSDSMRFLSLEEIAEPLEKAFETTPILAELGWDERSSFNGLLSVTPDAGSLIGESPEVRGFWLCEAVWVKDGPGCARLCAEAMINGKTQVDMHSFNIDRFYPAQKEKDFVKTRSFENAQTIYTPAVHPREPYISNREIFVSPFYEREKELGGFFDNEVACWERALAYKSNEQKLESYLDKVPVRENEWDRRHVPYEIANAEHLAMSDSAGMINLSHFAIMDIKGKDAERMLEYHSVAKVGEDTPEGRMIYTNFLDDDGGVHADLTISRLGPDSYRVVTGGADGNRDWVTLRNYRDDKGLDADINIRTHDIATLGLWGPEARNALGNFVDPSEISIENFPFVTAKNLTLNLSGGKKVDVWAARISYVGESGWELYLNNDSEDGLALYDSLLEVGVVPVGIETYANSRRLEKSFRLQGADLETNYNACESAIERRLVKAADFHGKAAHLAHREEEPSAILCTMTLDNLNVAGNGARYPVGISPIIDPATGEVPVDSKGRRSYTTSMSYCPSIKKHVVMGYLPKNIAVKGKALLLEHFNENGDGIYPMTVQIVGKGSLYDPKNERVRS</sequence>
<evidence type="ECO:0000259" key="4">
    <source>
        <dbReference type="Pfam" id="PF01571"/>
    </source>
</evidence>
<accession>A0A368C293</accession>
<evidence type="ECO:0000256" key="2">
    <source>
        <dbReference type="SAM" id="Phobius"/>
    </source>
</evidence>
<dbReference type="InterPro" id="IPR006076">
    <property type="entry name" value="FAD-dep_OxRdtase"/>
</dbReference>
<dbReference type="SUPFAM" id="SSF54373">
    <property type="entry name" value="FAD-linked reductases, C-terminal domain"/>
    <property type="match status" value="1"/>
</dbReference>
<dbReference type="InterPro" id="IPR028896">
    <property type="entry name" value="GcvT/YgfZ/DmdA"/>
</dbReference>
<protein>
    <submittedName>
        <fullName evidence="6">FAD-dependent oxidoreductase</fullName>
    </submittedName>
</protein>
<dbReference type="InterPro" id="IPR032503">
    <property type="entry name" value="FAO_M"/>
</dbReference>
<feature type="domain" description="GCVT N-terminal" evidence="4">
    <location>
        <begin position="446"/>
        <end position="735"/>
    </location>
</feature>
<keyword evidence="2" id="KW-0472">Membrane</keyword>
<dbReference type="GO" id="GO:0016491">
    <property type="term" value="F:oxidoreductase activity"/>
    <property type="evidence" value="ECO:0007669"/>
    <property type="project" value="UniProtKB-KW"/>
</dbReference>